<evidence type="ECO:0000256" key="5">
    <source>
        <dbReference type="ARBA" id="ARBA00021214"/>
    </source>
</evidence>
<feature type="domain" description="Amidohydrolase-related" evidence="13">
    <location>
        <begin position="5"/>
        <end position="335"/>
    </location>
</feature>
<dbReference type="OrthoDB" id="191270at2759"/>
<evidence type="ECO:0000256" key="8">
    <source>
        <dbReference type="ARBA" id="ARBA00022833"/>
    </source>
</evidence>
<evidence type="ECO:0000256" key="2">
    <source>
        <dbReference type="ARBA" id="ARBA00005871"/>
    </source>
</evidence>
<evidence type="ECO:0000256" key="4">
    <source>
        <dbReference type="ARBA" id="ARBA00012365"/>
    </source>
</evidence>
<dbReference type="EMBL" id="MTYJ01000174">
    <property type="protein sequence ID" value="OWA49830.1"/>
    <property type="molecule type" value="Genomic_DNA"/>
</dbReference>
<protein>
    <recommendedName>
        <fullName evidence="5 12">2-amino-3-carboxymuconate-6-semialdehyde decarboxylase</fullName>
        <ecNumber evidence="4 12">4.1.1.45</ecNumber>
    </recommendedName>
    <alternativeName>
        <fullName evidence="11 12">Picolinate carboxylase</fullName>
    </alternativeName>
</protein>
<comment type="similarity">
    <text evidence="2">Belongs to the metallo-dependent hydrolases superfamily. ACMSD family.</text>
</comment>
<evidence type="ECO:0000259" key="13">
    <source>
        <dbReference type="Pfam" id="PF04909"/>
    </source>
</evidence>
<dbReference type="GO" id="GO:1901606">
    <property type="term" value="P:alpha-amino acid catabolic process"/>
    <property type="evidence" value="ECO:0007669"/>
    <property type="project" value="UniProtKB-ARBA"/>
</dbReference>
<comment type="caution">
    <text evidence="14">The sequence shown here is derived from an EMBL/GenBank/DDBJ whole genome shotgun (WGS) entry which is preliminary data.</text>
</comment>
<evidence type="ECO:0000256" key="10">
    <source>
        <dbReference type="ARBA" id="ARBA00025318"/>
    </source>
</evidence>
<evidence type="ECO:0000256" key="9">
    <source>
        <dbReference type="ARBA" id="ARBA00023239"/>
    </source>
</evidence>
<evidence type="ECO:0000256" key="3">
    <source>
        <dbReference type="ARBA" id="ARBA00011245"/>
    </source>
</evidence>
<dbReference type="GO" id="GO:1904985">
    <property type="term" value="P:negative regulation of quinolinate biosynthetic process"/>
    <property type="evidence" value="ECO:0007669"/>
    <property type="project" value="UniProtKB-UniRule"/>
</dbReference>
<comment type="function">
    <text evidence="10">Converts alpha-amino-beta-carboxymuconate-epsilon-semialdehyde (ACMS) to alpha-aminomuconate semialdehyde (AMS). ACMS can be converted non-enzymatically to quinolate (QA), a key precursor of NAD, and a potent endogenous excitotoxin of neuronal cells which is implicated in the pathogenesis of various neurodegenerative disorders. In the presence of ACMSD, ACMS is converted to AMS, a benign catabolite. ACMSD ultimately controls the metabolic fate of tryptophan catabolism along the kynurenine pathway.</text>
</comment>
<gene>
    <name evidence="14" type="ORF">BV898_14366</name>
</gene>
<dbReference type="FunFam" id="3.20.20.140:FF:000029">
    <property type="entry name" value="2-amino-3-carboxymuconate-6-semialdehyde decarboxylase"/>
    <property type="match status" value="1"/>
</dbReference>
<dbReference type="AlphaFoldDB" id="A0A9X6N8I7"/>
<dbReference type="GO" id="GO:0001760">
    <property type="term" value="F:aminocarboxymuconate-semialdehyde decarboxylase activity"/>
    <property type="evidence" value="ECO:0007669"/>
    <property type="project" value="UniProtKB-UniRule"/>
</dbReference>
<comment type="pathway">
    <text evidence="1 12">Secondary metabolite metabolism; quinolate metabolism.</text>
</comment>
<dbReference type="PANTHER" id="PTHR21240:SF27">
    <property type="entry name" value="2-AMINO-3-CARBOXYMUCONATE-6-SEMIALDEHYDE DECARBOXYLASE"/>
    <property type="match status" value="1"/>
</dbReference>
<dbReference type="GO" id="GO:0170039">
    <property type="term" value="P:proteinogenic amino acid metabolic process"/>
    <property type="evidence" value="ECO:0007669"/>
    <property type="project" value="UniProtKB-ARBA"/>
</dbReference>
<dbReference type="InterPro" id="IPR032466">
    <property type="entry name" value="Metal_Hydrolase"/>
</dbReference>
<dbReference type="Pfam" id="PF04909">
    <property type="entry name" value="Amidohydro_2"/>
    <property type="match status" value="1"/>
</dbReference>
<dbReference type="GO" id="GO:0046872">
    <property type="term" value="F:metal ion binding"/>
    <property type="evidence" value="ECO:0007669"/>
    <property type="project" value="UniProtKB-KW"/>
</dbReference>
<evidence type="ECO:0000256" key="6">
    <source>
        <dbReference type="ARBA" id="ARBA00022723"/>
    </source>
</evidence>
<dbReference type="GO" id="GO:0005829">
    <property type="term" value="C:cytosol"/>
    <property type="evidence" value="ECO:0007669"/>
    <property type="project" value="UniProtKB-UniRule"/>
</dbReference>
<name>A0A9X6N8I7_HYPEX</name>
<dbReference type="GO" id="GO:0019748">
    <property type="term" value="P:secondary metabolic process"/>
    <property type="evidence" value="ECO:0007669"/>
    <property type="project" value="TreeGrafter"/>
</dbReference>
<evidence type="ECO:0000313" key="15">
    <source>
        <dbReference type="Proteomes" id="UP000192578"/>
    </source>
</evidence>
<comment type="catalytic activity">
    <reaction evidence="12">
        <text>2-amino-3-carboxymuconate 6-semialdehyde + H(+) = 2-aminomuconate 6-semialdehyde + CO2</text>
        <dbReference type="Rhea" id="RHEA:16557"/>
        <dbReference type="ChEBI" id="CHEBI:15378"/>
        <dbReference type="ChEBI" id="CHEBI:16526"/>
        <dbReference type="ChEBI" id="CHEBI:77634"/>
        <dbReference type="ChEBI" id="CHEBI:77803"/>
        <dbReference type="EC" id="4.1.1.45"/>
    </reaction>
</comment>
<evidence type="ECO:0000256" key="1">
    <source>
        <dbReference type="ARBA" id="ARBA00005079"/>
    </source>
</evidence>
<dbReference type="GO" id="GO:0016787">
    <property type="term" value="F:hydrolase activity"/>
    <property type="evidence" value="ECO:0007669"/>
    <property type="project" value="InterPro"/>
</dbReference>
<reference evidence="15" key="1">
    <citation type="submission" date="2017-01" db="EMBL/GenBank/DDBJ databases">
        <title>Comparative genomics of anhydrobiosis in the tardigrade Hypsibius dujardini.</title>
        <authorList>
            <person name="Yoshida Y."/>
            <person name="Koutsovoulos G."/>
            <person name="Laetsch D."/>
            <person name="Stevens L."/>
            <person name="Kumar S."/>
            <person name="Horikawa D."/>
            <person name="Ishino K."/>
            <person name="Komine S."/>
            <person name="Tomita M."/>
            <person name="Blaxter M."/>
            <person name="Arakawa K."/>
        </authorList>
    </citation>
    <scope>NUCLEOTIDE SEQUENCE [LARGE SCALE GENOMIC DNA]</scope>
    <source>
        <strain evidence="15">Z151</strain>
    </source>
</reference>
<dbReference type="InterPro" id="IPR032465">
    <property type="entry name" value="ACMSD"/>
</dbReference>
<dbReference type="InterPro" id="IPR006680">
    <property type="entry name" value="Amidohydro-rel"/>
</dbReference>
<dbReference type="Proteomes" id="UP000192578">
    <property type="component" value="Unassembled WGS sequence"/>
</dbReference>
<proteinExistence type="inferred from homology"/>
<accession>A0A9X6N8I7</accession>
<keyword evidence="9 12" id="KW-0456">Lyase</keyword>
<evidence type="ECO:0000313" key="14">
    <source>
        <dbReference type="EMBL" id="OWA49830.1"/>
    </source>
</evidence>
<comment type="subunit">
    <text evidence="3 12">Monomer.</text>
</comment>
<dbReference type="PANTHER" id="PTHR21240">
    <property type="entry name" value="2-AMINO-3-CARBOXYLMUCONATE-6-SEMIALDEHYDE DECARBOXYLASE"/>
    <property type="match status" value="1"/>
</dbReference>
<dbReference type="GO" id="GO:0170033">
    <property type="term" value="P:L-amino acid metabolic process"/>
    <property type="evidence" value="ECO:0007669"/>
    <property type="project" value="UniProtKB-ARBA"/>
</dbReference>
<sequence>MMKFDMHNHILPASWPDLKERYGYGGWVHLEHHTNAAGVAEAASMFQDGKFFRKVEPNCWDAAARIRDMDRCGVTVQALSTVPVMFSYWAKPADALDLSRILNDDMAKTVRQHPTRFVGLGTVPLQAPGLAIQEMTRCVEELRFPGLQIGSHVNDWNLDAAELRPFFAAAEKLNCALFIHPWDMDNGVRMKKYWFPWLIGMPTETTMAAASLIFGGVLEEFPKLKVCFSHGAGSFPYTCGRLQHGYDCRPDLCATACKTPPKDFLGRIWADSLVHDKDCLSLLVNKLGGDRIVLGSDYPFPLGEDHPGQLIEESDLLEASVKRKLLFDNALDFLSLQPSQFHSSE</sequence>
<dbReference type="SUPFAM" id="SSF51556">
    <property type="entry name" value="Metallo-dependent hydrolases"/>
    <property type="match status" value="1"/>
</dbReference>
<dbReference type="EC" id="4.1.1.45" evidence="4 12"/>
<organism evidence="14 15">
    <name type="scientific">Hypsibius exemplaris</name>
    <name type="common">Freshwater tardigrade</name>
    <dbReference type="NCBI Taxonomy" id="2072580"/>
    <lineage>
        <taxon>Eukaryota</taxon>
        <taxon>Metazoa</taxon>
        <taxon>Ecdysozoa</taxon>
        <taxon>Tardigrada</taxon>
        <taxon>Eutardigrada</taxon>
        <taxon>Parachela</taxon>
        <taxon>Hypsibioidea</taxon>
        <taxon>Hypsibiidae</taxon>
        <taxon>Hypsibius</taxon>
    </lineage>
</organism>
<keyword evidence="6" id="KW-0479">Metal-binding</keyword>
<keyword evidence="7 12" id="KW-0210">Decarboxylase</keyword>
<evidence type="ECO:0000256" key="11">
    <source>
        <dbReference type="ARBA" id="ARBA00031120"/>
    </source>
</evidence>
<dbReference type="Gene3D" id="3.20.20.140">
    <property type="entry name" value="Metal-dependent hydrolases"/>
    <property type="match status" value="1"/>
</dbReference>
<evidence type="ECO:0000256" key="12">
    <source>
        <dbReference type="RuleBase" id="RU366045"/>
    </source>
</evidence>
<keyword evidence="8" id="KW-0862">Zinc</keyword>
<keyword evidence="15" id="KW-1185">Reference proteome</keyword>
<evidence type="ECO:0000256" key="7">
    <source>
        <dbReference type="ARBA" id="ARBA00022793"/>
    </source>
</evidence>